<dbReference type="GO" id="GO:0005509">
    <property type="term" value="F:calcium ion binding"/>
    <property type="evidence" value="ECO:0007669"/>
    <property type="project" value="InterPro"/>
</dbReference>
<dbReference type="RefSeq" id="WP_091427188.1">
    <property type="nucleotide sequence ID" value="NZ_FOJB01000001.1"/>
</dbReference>
<feature type="chain" id="PRO_5011531806" evidence="1">
    <location>
        <begin position="21"/>
        <end position="79"/>
    </location>
</feature>
<feature type="domain" description="EF-hand" evidence="2">
    <location>
        <begin position="48"/>
        <end position="67"/>
    </location>
</feature>
<feature type="domain" description="EF-hand" evidence="2">
    <location>
        <begin position="23"/>
        <end position="41"/>
    </location>
</feature>
<evidence type="ECO:0000259" key="2">
    <source>
        <dbReference type="Pfam" id="PF13202"/>
    </source>
</evidence>
<feature type="signal peptide" evidence="1">
    <location>
        <begin position="1"/>
        <end position="20"/>
    </location>
</feature>
<dbReference type="Proteomes" id="UP000199650">
    <property type="component" value="Unassembled WGS sequence"/>
</dbReference>
<dbReference type="Pfam" id="PF13202">
    <property type="entry name" value="EF-hand_5"/>
    <property type="match status" value="2"/>
</dbReference>
<keyword evidence="4" id="KW-1185">Reference proteome</keyword>
<organism evidence="3 4">
    <name type="scientific">Aliiroseovarius sediminilitoris</name>
    <dbReference type="NCBI Taxonomy" id="1173584"/>
    <lineage>
        <taxon>Bacteria</taxon>
        <taxon>Pseudomonadati</taxon>
        <taxon>Pseudomonadota</taxon>
        <taxon>Alphaproteobacteria</taxon>
        <taxon>Rhodobacterales</taxon>
        <taxon>Paracoccaceae</taxon>
        <taxon>Aliiroseovarius</taxon>
    </lineage>
</organism>
<dbReference type="InterPro" id="IPR002048">
    <property type="entry name" value="EF_hand_dom"/>
</dbReference>
<evidence type="ECO:0000256" key="1">
    <source>
        <dbReference type="SAM" id="SignalP"/>
    </source>
</evidence>
<evidence type="ECO:0000313" key="3">
    <source>
        <dbReference type="EMBL" id="SEV87316.1"/>
    </source>
</evidence>
<dbReference type="Gene3D" id="1.10.238.10">
    <property type="entry name" value="EF-hand"/>
    <property type="match status" value="1"/>
</dbReference>
<dbReference type="OrthoDB" id="5470953at2"/>
<dbReference type="InterPro" id="IPR011992">
    <property type="entry name" value="EF-hand-dom_pair"/>
</dbReference>
<dbReference type="InterPro" id="IPR018247">
    <property type="entry name" value="EF_Hand_1_Ca_BS"/>
</dbReference>
<dbReference type="EMBL" id="FOJB01000001">
    <property type="protein sequence ID" value="SEV87316.1"/>
    <property type="molecule type" value="Genomic_DNA"/>
</dbReference>
<evidence type="ECO:0000313" key="4">
    <source>
        <dbReference type="Proteomes" id="UP000199650"/>
    </source>
</evidence>
<dbReference type="PROSITE" id="PS00018">
    <property type="entry name" value="EF_HAND_1"/>
    <property type="match status" value="2"/>
</dbReference>
<gene>
    <name evidence="3" type="ORF">SAMN05444851_0005</name>
</gene>
<proteinExistence type="predicted"/>
<accession>A0A1I0MHL2</accession>
<dbReference type="SUPFAM" id="SSF47473">
    <property type="entry name" value="EF-hand"/>
    <property type="match status" value="1"/>
</dbReference>
<keyword evidence="1" id="KW-0732">Signal</keyword>
<reference evidence="3 4" key="1">
    <citation type="submission" date="2016-10" db="EMBL/GenBank/DDBJ databases">
        <authorList>
            <person name="de Groot N.N."/>
        </authorList>
    </citation>
    <scope>NUCLEOTIDE SEQUENCE [LARGE SCALE GENOMIC DNA]</scope>
    <source>
        <strain evidence="3 4">DSM 29439</strain>
    </source>
</reference>
<sequence>MKTTSLAAALLIAGSTSAFANIDALDANEDGQVTMEELVAVYPDVTAEDFSTADADASGTLDADELAAAQEAGSIPSEM</sequence>
<name>A0A1I0MHL2_9RHOB</name>
<protein>
    <submittedName>
        <fullName evidence="3">EF hand</fullName>
    </submittedName>
</protein>
<dbReference type="AlphaFoldDB" id="A0A1I0MHL2"/>
<dbReference type="STRING" id="1173584.SAMN05444851_0005"/>